<dbReference type="KEGG" id="cdrk:B9W14_06030"/>
<organism evidence="2 3">
    <name type="scientific">Clostridium drakei</name>
    <dbReference type="NCBI Taxonomy" id="332101"/>
    <lineage>
        <taxon>Bacteria</taxon>
        <taxon>Bacillati</taxon>
        <taxon>Bacillota</taxon>
        <taxon>Clostridia</taxon>
        <taxon>Eubacteriales</taxon>
        <taxon>Clostridiaceae</taxon>
        <taxon>Clostridium</taxon>
    </lineage>
</organism>
<evidence type="ECO:0000313" key="2">
    <source>
        <dbReference type="EMBL" id="AWI04071.1"/>
    </source>
</evidence>
<protein>
    <recommendedName>
        <fullName evidence="1">DUF4376 domain-containing protein</fullName>
    </recommendedName>
</protein>
<gene>
    <name evidence="2" type="ORF">B9W14_06030</name>
</gene>
<feature type="domain" description="DUF4376" evidence="1">
    <location>
        <begin position="36"/>
        <end position="145"/>
    </location>
</feature>
<keyword evidence="3" id="KW-1185">Reference proteome</keyword>
<evidence type="ECO:0000313" key="3">
    <source>
        <dbReference type="Proteomes" id="UP000244910"/>
    </source>
</evidence>
<name>A0A2U8DNP6_9CLOT</name>
<sequence length="164" mass="18725">MADKLVIDCSTGKLIEQDYTEEEKQAMQIGSLENTKIQKINEMNLVCQNAIINTFKSSAFDGTTIEDYSCELTDQSRINGLVTIAQLRLANLTTEPINYYKNKEAIKCTEWQPKNMLALGLDIKRHIEKNTNHYEDLKIYINSLNSVEEVQKVTWDTVIPTTTT</sequence>
<evidence type="ECO:0000259" key="1">
    <source>
        <dbReference type="Pfam" id="PF14301"/>
    </source>
</evidence>
<dbReference type="Pfam" id="PF14301">
    <property type="entry name" value="DUF4376"/>
    <property type="match status" value="1"/>
</dbReference>
<dbReference type="AlphaFoldDB" id="A0A2U8DNP6"/>
<dbReference type="InterPro" id="IPR025484">
    <property type="entry name" value="DUF4376"/>
</dbReference>
<dbReference type="EMBL" id="CP020953">
    <property type="protein sequence ID" value="AWI04071.1"/>
    <property type="molecule type" value="Genomic_DNA"/>
</dbReference>
<dbReference type="RefSeq" id="WP_032077585.1">
    <property type="nucleotide sequence ID" value="NZ_CP020953.1"/>
</dbReference>
<accession>A0A2U8DNP6</accession>
<proteinExistence type="predicted"/>
<dbReference type="Proteomes" id="UP000244910">
    <property type="component" value="Chromosome"/>
</dbReference>
<reference evidence="3" key="1">
    <citation type="submission" date="2017-04" db="EMBL/GenBank/DDBJ databases">
        <authorList>
            <person name="Song Y."/>
            <person name="Cho B.-K."/>
        </authorList>
    </citation>
    <scope>NUCLEOTIDE SEQUENCE [LARGE SCALE GENOMIC DNA]</scope>
    <source>
        <strain evidence="3">SL1</strain>
    </source>
</reference>